<name>A0AAV1VH54_9STRA</name>
<proteinExistence type="predicted"/>
<evidence type="ECO:0000313" key="2">
    <source>
        <dbReference type="Proteomes" id="UP001162060"/>
    </source>
</evidence>
<reference evidence="1" key="1">
    <citation type="submission" date="2024-01" db="EMBL/GenBank/DDBJ databases">
        <authorList>
            <person name="Webb A."/>
        </authorList>
    </citation>
    <scope>NUCLEOTIDE SEQUENCE</scope>
    <source>
        <strain evidence="1">Pm1</strain>
    </source>
</reference>
<accession>A0AAV1VH54</accession>
<dbReference type="EMBL" id="CAKLBY020000349">
    <property type="protein sequence ID" value="CAK7946239.1"/>
    <property type="molecule type" value="Genomic_DNA"/>
</dbReference>
<dbReference type="Proteomes" id="UP001162060">
    <property type="component" value="Unassembled WGS sequence"/>
</dbReference>
<organism evidence="1 2">
    <name type="scientific">Peronospora matthiolae</name>
    <dbReference type="NCBI Taxonomy" id="2874970"/>
    <lineage>
        <taxon>Eukaryota</taxon>
        <taxon>Sar</taxon>
        <taxon>Stramenopiles</taxon>
        <taxon>Oomycota</taxon>
        <taxon>Peronosporomycetes</taxon>
        <taxon>Peronosporales</taxon>
        <taxon>Peronosporaceae</taxon>
        <taxon>Peronospora</taxon>
    </lineage>
</organism>
<sequence>MLKMEVKLSFKLLSSNTSYDDASRAEALKLAAWLPFA</sequence>
<protein>
    <submittedName>
        <fullName evidence="1">Uncharacterized protein</fullName>
    </submittedName>
</protein>
<dbReference type="AlphaFoldDB" id="A0AAV1VH54"/>
<evidence type="ECO:0000313" key="1">
    <source>
        <dbReference type="EMBL" id="CAK7946239.1"/>
    </source>
</evidence>
<gene>
    <name evidence="1" type="ORF">PM001_LOCUS31389</name>
</gene>
<comment type="caution">
    <text evidence="1">The sequence shown here is derived from an EMBL/GenBank/DDBJ whole genome shotgun (WGS) entry which is preliminary data.</text>
</comment>